<evidence type="ECO:0000313" key="2">
    <source>
        <dbReference type="Proteomes" id="UP001470230"/>
    </source>
</evidence>
<gene>
    <name evidence="1" type="ORF">M9Y10_033148</name>
</gene>
<keyword evidence="2" id="KW-1185">Reference proteome</keyword>
<dbReference type="Pfam" id="PF13306">
    <property type="entry name" value="LRR_5"/>
    <property type="match status" value="1"/>
</dbReference>
<comment type="caution">
    <text evidence="1">The sequence shown here is derived from an EMBL/GenBank/DDBJ whole genome shotgun (WGS) entry which is preliminary data.</text>
</comment>
<dbReference type="EMBL" id="JAPFFF010000055">
    <property type="protein sequence ID" value="KAK8838520.1"/>
    <property type="molecule type" value="Genomic_DNA"/>
</dbReference>
<dbReference type="InterPro" id="IPR026906">
    <property type="entry name" value="LRR_5"/>
</dbReference>
<dbReference type="Proteomes" id="UP001470230">
    <property type="component" value="Unassembled WGS sequence"/>
</dbReference>
<name>A0ABR2GZ50_9EUKA</name>
<dbReference type="Gene3D" id="3.80.10.10">
    <property type="entry name" value="Ribonuclease Inhibitor"/>
    <property type="match status" value="1"/>
</dbReference>
<reference evidence="1 2" key="1">
    <citation type="submission" date="2024-04" db="EMBL/GenBank/DDBJ databases">
        <title>Tritrichomonas musculus Genome.</title>
        <authorList>
            <person name="Alves-Ferreira E."/>
            <person name="Grigg M."/>
            <person name="Lorenzi H."/>
            <person name="Galac M."/>
        </authorList>
    </citation>
    <scope>NUCLEOTIDE SEQUENCE [LARGE SCALE GENOMIC DNA]</scope>
    <source>
        <strain evidence="1 2">EAF2021</strain>
    </source>
</reference>
<evidence type="ECO:0000313" key="1">
    <source>
        <dbReference type="EMBL" id="KAK8838520.1"/>
    </source>
</evidence>
<proteinExistence type="predicted"/>
<sequence>MRIFLFKLQRTKNRFFPENSELHSIDKFAFVLSSVESFTLPQKVENLADGWCFMTPNLHSIMISPNNRLLALQDDERKMLFGKSKSSLDVLILACHDFRRAVIPSLTNVEFLGDNLTVDVSLFENCERLVLVSFPNSTNIKVNRADLDLASGEMSLFVSPNTILKTGF</sequence>
<organism evidence="1 2">
    <name type="scientific">Tritrichomonas musculus</name>
    <dbReference type="NCBI Taxonomy" id="1915356"/>
    <lineage>
        <taxon>Eukaryota</taxon>
        <taxon>Metamonada</taxon>
        <taxon>Parabasalia</taxon>
        <taxon>Tritrichomonadida</taxon>
        <taxon>Tritrichomonadidae</taxon>
        <taxon>Tritrichomonas</taxon>
    </lineage>
</organism>
<accession>A0ABR2GZ50</accession>
<dbReference type="InterPro" id="IPR032675">
    <property type="entry name" value="LRR_dom_sf"/>
</dbReference>
<protein>
    <submittedName>
        <fullName evidence="1">Uncharacterized protein</fullName>
    </submittedName>
</protein>